<evidence type="ECO:0000259" key="11">
    <source>
        <dbReference type="SMART" id="SM00226"/>
    </source>
</evidence>
<dbReference type="GO" id="GO:0005886">
    <property type="term" value="C:plasma membrane"/>
    <property type="evidence" value="ECO:0007669"/>
    <property type="project" value="UniProtKB-SubCell"/>
</dbReference>
<dbReference type="InterPro" id="IPR003856">
    <property type="entry name" value="LPS_length_determ_N"/>
</dbReference>
<evidence type="ECO:0000256" key="10">
    <source>
        <dbReference type="SAM" id="Phobius"/>
    </source>
</evidence>
<dbReference type="SUPFAM" id="SSF52788">
    <property type="entry name" value="Phosphotyrosine protein phosphatases I"/>
    <property type="match status" value="1"/>
</dbReference>
<dbReference type="CDD" id="cd05387">
    <property type="entry name" value="BY-kinase"/>
    <property type="match status" value="1"/>
</dbReference>
<keyword evidence="5" id="KW-0547">Nucleotide-binding</keyword>
<dbReference type="PANTHER" id="PTHR32309">
    <property type="entry name" value="TYROSINE-PROTEIN KINASE"/>
    <property type="match status" value="1"/>
</dbReference>
<reference evidence="12 13" key="1">
    <citation type="submission" date="2017-10" db="EMBL/GenBank/DDBJ databases">
        <title>Sequencing the genomes of 1000 actinobacteria strains.</title>
        <authorList>
            <person name="Klenk H.-P."/>
        </authorList>
    </citation>
    <scope>NUCLEOTIDE SEQUENCE [LARGE SCALE GENOMIC DNA]</scope>
    <source>
        <strain evidence="12 13">DSM 21798</strain>
    </source>
</reference>
<evidence type="ECO:0000313" key="12">
    <source>
        <dbReference type="EMBL" id="PFG30434.1"/>
    </source>
</evidence>
<dbReference type="Gene3D" id="3.40.50.300">
    <property type="entry name" value="P-loop containing nucleotide triphosphate hydrolases"/>
    <property type="match status" value="1"/>
</dbReference>
<dbReference type="InterPro" id="IPR050445">
    <property type="entry name" value="Bact_polysacc_biosynth/exp"/>
</dbReference>
<evidence type="ECO:0000256" key="7">
    <source>
        <dbReference type="ARBA" id="ARBA00022989"/>
    </source>
</evidence>
<dbReference type="InterPro" id="IPR005702">
    <property type="entry name" value="Wzc-like_C"/>
</dbReference>
<dbReference type="Proteomes" id="UP000221369">
    <property type="component" value="Unassembled WGS sequence"/>
</dbReference>
<organism evidence="12 13">
    <name type="scientific">Paramicrobacterium agarici</name>
    <dbReference type="NCBI Taxonomy" id="630514"/>
    <lineage>
        <taxon>Bacteria</taxon>
        <taxon>Bacillati</taxon>
        <taxon>Actinomycetota</taxon>
        <taxon>Actinomycetes</taxon>
        <taxon>Micrococcales</taxon>
        <taxon>Microbacteriaceae</taxon>
        <taxon>Paramicrobacterium</taxon>
    </lineage>
</organism>
<dbReference type="Gene3D" id="3.40.50.2300">
    <property type="match status" value="1"/>
</dbReference>
<dbReference type="SMART" id="SM00226">
    <property type="entry name" value="LMWPc"/>
    <property type="match status" value="1"/>
</dbReference>
<keyword evidence="6" id="KW-0067">ATP-binding</keyword>
<keyword evidence="3" id="KW-1003">Cell membrane</keyword>
<evidence type="ECO:0000256" key="9">
    <source>
        <dbReference type="SAM" id="MobiDB-lite"/>
    </source>
</evidence>
<keyword evidence="7 10" id="KW-1133">Transmembrane helix</keyword>
<dbReference type="PANTHER" id="PTHR32309:SF13">
    <property type="entry name" value="FERRIC ENTEROBACTIN TRANSPORT PROTEIN FEPE"/>
    <property type="match status" value="1"/>
</dbReference>
<dbReference type="RefSeq" id="WP_098406896.1">
    <property type="nucleotide sequence ID" value="NZ_PDJE01000001.1"/>
</dbReference>
<dbReference type="InterPro" id="IPR023485">
    <property type="entry name" value="Ptyr_pPase"/>
</dbReference>
<evidence type="ECO:0000313" key="13">
    <source>
        <dbReference type="Proteomes" id="UP000221369"/>
    </source>
</evidence>
<sequence length="735" mass="77393">MTINDIFTVIWRRKWIIIAVTVLASAIAVSYLQRLTPNFESSTTIRISPLMTEAINTGMLSGIAVDVDPSVISTPTVLEAAEVELKVPSGSLVGSISQEPIETATTTTSTFHVTASAGDPRVSQQRAAAAAAAYSAYLDGVMASTQKALSEQLAEVSGEAKTYQNQVDDDPADQLAQTNLTTALARVNALNASITSLQTAGPPATITAAASAGASTNPTTLTVAGVALASGLLAGLGLALARDRLDTRIRRPDEIERATSSPVLAQLPIDRRATRKSGYLPAEGGESSPMSEGLRSLRTTLQVAMPRESGVLVVTSVEPGDGKTFVSANLAASWARTGRRVVLVAGDLRRPSLDAYFPDSMGGPGLGGLLSASGPADDIALPVRALDALQPTAIDGLRVLPPGALRDDPADALATARMGALLRALSDTADIVIVDTPPALALADASMVAGYADGTIVLASMNRTKQPLLSHVFTTLTANGAAVLGTVANRTRHKLPRSYSAYYLADDERPRMPHGERLDRMDRQSSVRAPRADRSEPRPHERRDRVLVVCTANESRSPFAAAMLRAKTRGSALDIDSAGTEATGRGASQTAALHAAAAGLDLSSHTSTQVDPASLTEYDLILTLTREHARTLLASTSDIAPRLFTVRQFAQWIDGHERPSGVSLGSWLDDESDQSALDFLGDNPEDDIDDPTGRTASRWKTMIALLDEALADIASGLYPSSPSHLPVAAQRTRRS</sequence>
<dbReference type="Pfam" id="PF01451">
    <property type="entry name" value="LMWPc"/>
    <property type="match status" value="1"/>
</dbReference>
<keyword evidence="8 10" id="KW-0472">Membrane</keyword>
<evidence type="ECO:0000256" key="4">
    <source>
        <dbReference type="ARBA" id="ARBA00022692"/>
    </source>
</evidence>
<evidence type="ECO:0000256" key="5">
    <source>
        <dbReference type="ARBA" id="ARBA00022741"/>
    </source>
</evidence>
<evidence type="ECO:0000256" key="3">
    <source>
        <dbReference type="ARBA" id="ARBA00022475"/>
    </source>
</evidence>
<keyword evidence="4 10" id="KW-0812">Transmembrane</keyword>
<comment type="subcellular location">
    <subcellularLocation>
        <location evidence="1">Cell membrane</location>
        <topology evidence="1">Multi-pass membrane protein</topology>
    </subcellularLocation>
</comment>
<protein>
    <submittedName>
        <fullName evidence="12">Capsular exopolysaccharide synthesis family protein</fullName>
    </submittedName>
</protein>
<evidence type="ECO:0000256" key="2">
    <source>
        <dbReference type="ARBA" id="ARBA00006683"/>
    </source>
</evidence>
<evidence type="ECO:0000256" key="1">
    <source>
        <dbReference type="ARBA" id="ARBA00004651"/>
    </source>
</evidence>
<name>A0A2A9DV37_9MICO</name>
<comment type="similarity">
    <text evidence="2">Belongs to the CpsC/CapA family.</text>
</comment>
<evidence type="ECO:0000256" key="6">
    <source>
        <dbReference type="ARBA" id="ARBA00022840"/>
    </source>
</evidence>
<feature type="transmembrane region" description="Helical" evidence="10">
    <location>
        <begin position="221"/>
        <end position="241"/>
    </location>
</feature>
<accession>A0A2A9DV37</accession>
<gene>
    <name evidence="12" type="ORF">ATJ78_1363</name>
</gene>
<proteinExistence type="inferred from homology"/>
<keyword evidence="13" id="KW-1185">Reference proteome</keyword>
<evidence type="ECO:0000256" key="8">
    <source>
        <dbReference type="ARBA" id="ARBA00023136"/>
    </source>
</evidence>
<comment type="caution">
    <text evidence="12">The sequence shown here is derived from an EMBL/GenBank/DDBJ whole genome shotgun (WGS) entry which is preliminary data.</text>
</comment>
<dbReference type="InterPro" id="IPR027417">
    <property type="entry name" value="P-loop_NTPase"/>
</dbReference>
<feature type="domain" description="Phosphotyrosine protein phosphatase I" evidence="11">
    <location>
        <begin position="544"/>
        <end position="716"/>
    </location>
</feature>
<dbReference type="Pfam" id="PF02706">
    <property type="entry name" value="Wzz"/>
    <property type="match status" value="1"/>
</dbReference>
<feature type="region of interest" description="Disordered" evidence="9">
    <location>
        <begin position="510"/>
        <end position="544"/>
    </location>
</feature>
<dbReference type="SUPFAM" id="SSF52540">
    <property type="entry name" value="P-loop containing nucleoside triphosphate hydrolases"/>
    <property type="match status" value="1"/>
</dbReference>
<feature type="transmembrane region" description="Helical" evidence="10">
    <location>
        <begin position="15"/>
        <end position="32"/>
    </location>
</feature>
<dbReference type="AlphaFoldDB" id="A0A2A9DV37"/>
<dbReference type="EMBL" id="PDJE01000001">
    <property type="protein sequence ID" value="PFG30434.1"/>
    <property type="molecule type" value="Genomic_DNA"/>
</dbReference>
<dbReference type="InterPro" id="IPR036196">
    <property type="entry name" value="Ptyr_pPase_sf"/>
</dbReference>